<dbReference type="Proteomes" id="UP001151760">
    <property type="component" value="Unassembled WGS sequence"/>
</dbReference>
<reference evidence="2" key="2">
    <citation type="submission" date="2022-01" db="EMBL/GenBank/DDBJ databases">
        <authorList>
            <person name="Yamashiro T."/>
            <person name="Shiraishi A."/>
            <person name="Satake H."/>
            <person name="Nakayama K."/>
        </authorList>
    </citation>
    <scope>NUCLEOTIDE SEQUENCE</scope>
</reference>
<dbReference type="EMBL" id="BQNB010011501">
    <property type="protein sequence ID" value="GJS91391.1"/>
    <property type="molecule type" value="Genomic_DNA"/>
</dbReference>
<accession>A0ABQ4ZPK6</accession>
<sequence>MCGRMFLEESDEVEKYVGRLPENIQGNVISAKRKTMQEAIELANDLMYQKVRAYAERQADNKRKLDNNNQAQRQPPKKQNVARAYSVGPSEKKEYDGTLPLCNKCKFYHNGLILTYNECGNQGHYRSDCPELKNWNHQNQAGSSETRARVYALGGGETDQDPNNIEEEIKA</sequence>
<protein>
    <recommendedName>
        <fullName evidence="4">CCHC-type domain-containing protein</fullName>
    </recommendedName>
</protein>
<evidence type="ECO:0000313" key="3">
    <source>
        <dbReference type="Proteomes" id="UP001151760"/>
    </source>
</evidence>
<name>A0ABQ4ZPK6_9ASTR</name>
<feature type="region of interest" description="Disordered" evidence="1">
    <location>
        <begin position="59"/>
        <end position="90"/>
    </location>
</feature>
<comment type="caution">
    <text evidence="2">The sequence shown here is derived from an EMBL/GenBank/DDBJ whole genome shotgun (WGS) entry which is preliminary data.</text>
</comment>
<evidence type="ECO:0000256" key="1">
    <source>
        <dbReference type="SAM" id="MobiDB-lite"/>
    </source>
</evidence>
<evidence type="ECO:0008006" key="4">
    <source>
        <dbReference type="Google" id="ProtNLM"/>
    </source>
</evidence>
<proteinExistence type="predicted"/>
<reference evidence="2" key="1">
    <citation type="journal article" date="2022" name="Int. J. Mol. Sci.">
        <title>Draft Genome of Tanacetum Coccineum: Genomic Comparison of Closely Related Tanacetum-Family Plants.</title>
        <authorList>
            <person name="Yamashiro T."/>
            <person name="Shiraishi A."/>
            <person name="Nakayama K."/>
            <person name="Satake H."/>
        </authorList>
    </citation>
    <scope>NUCLEOTIDE SEQUENCE</scope>
</reference>
<keyword evidence="3" id="KW-1185">Reference proteome</keyword>
<organism evidence="2 3">
    <name type="scientific">Tanacetum coccineum</name>
    <dbReference type="NCBI Taxonomy" id="301880"/>
    <lineage>
        <taxon>Eukaryota</taxon>
        <taxon>Viridiplantae</taxon>
        <taxon>Streptophyta</taxon>
        <taxon>Embryophyta</taxon>
        <taxon>Tracheophyta</taxon>
        <taxon>Spermatophyta</taxon>
        <taxon>Magnoliopsida</taxon>
        <taxon>eudicotyledons</taxon>
        <taxon>Gunneridae</taxon>
        <taxon>Pentapetalae</taxon>
        <taxon>asterids</taxon>
        <taxon>campanulids</taxon>
        <taxon>Asterales</taxon>
        <taxon>Asteraceae</taxon>
        <taxon>Asteroideae</taxon>
        <taxon>Anthemideae</taxon>
        <taxon>Anthemidinae</taxon>
        <taxon>Tanacetum</taxon>
    </lineage>
</organism>
<evidence type="ECO:0000313" key="2">
    <source>
        <dbReference type="EMBL" id="GJS91391.1"/>
    </source>
</evidence>
<gene>
    <name evidence="2" type="ORF">Tco_0774027</name>
</gene>